<evidence type="ECO:0000256" key="3">
    <source>
        <dbReference type="SAM" id="MobiDB-lite"/>
    </source>
</evidence>
<dbReference type="AlphaFoldDB" id="A0A9P1IHE1"/>
<dbReference type="PROSITE" id="PS00383">
    <property type="entry name" value="TYR_PHOSPHATASE_1"/>
    <property type="match status" value="1"/>
</dbReference>
<evidence type="ECO:0000259" key="4">
    <source>
        <dbReference type="PROSITE" id="PS50054"/>
    </source>
</evidence>
<dbReference type="Pfam" id="PF00782">
    <property type="entry name" value="DSPc"/>
    <property type="match status" value="1"/>
</dbReference>
<dbReference type="InterPro" id="IPR000340">
    <property type="entry name" value="Dual-sp_phosphatase_cat-dom"/>
</dbReference>
<evidence type="ECO:0008006" key="8">
    <source>
        <dbReference type="Google" id="ProtNLM"/>
    </source>
</evidence>
<feature type="region of interest" description="Disordered" evidence="3">
    <location>
        <begin position="286"/>
        <end position="331"/>
    </location>
</feature>
<dbReference type="PANTHER" id="PTHR10367">
    <property type="entry name" value="MRNA-CAPPING ENZYME"/>
    <property type="match status" value="1"/>
</dbReference>
<dbReference type="Gene3D" id="3.90.190.10">
    <property type="entry name" value="Protein tyrosine phosphatase superfamily"/>
    <property type="match status" value="1"/>
</dbReference>
<dbReference type="FunFam" id="3.90.190.10:FF:000256">
    <property type="entry name" value="mRNA capping enzyme, C-terminal domain containing protein"/>
    <property type="match status" value="1"/>
</dbReference>
<sequence>MVRVSRVVPKDWTRYSSIGQVIPRTRFIVFKTPLNDQLATKVPKDRRFNTTDLFRQLSLTGQHLGLVVDLTDTDRYYDKNDITGMCVEYEKINCPGRGFIDRDECMDSFTQAIQNYIDKCDDEEALIGVHCTNGVNRSGYLICRFLIERLGWSSHEALDAFEQARGYPIEKGDYVMALHKAAKNVKNEQQKQQQKQLDSDSDSSDRRRKSKKSKRKYREIEENTGGMSMIDALLGEINQQVTAAAQFENSPASNSEDTQAQPATHWGFAVKRTKYQSLNQAQQQGFRAEEENSPFVEDEAEGEFEDEEYEEVQGDDQIQSASSKRRARRSRMNKMLAVMKRGKYHEIQAMQEEMAISHGNARNI</sequence>
<accession>A0A9P1IHE1</accession>
<protein>
    <recommendedName>
        <fullName evidence="8">Tyrosine specific protein phosphatases domain-containing protein</fullName>
    </recommendedName>
</protein>
<dbReference type="InterPro" id="IPR020422">
    <property type="entry name" value="TYR_PHOSPHATASE_DUAL_dom"/>
</dbReference>
<dbReference type="InterPro" id="IPR051029">
    <property type="entry name" value="mRNA_Capping_Enz/RNA_Phosphat"/>
</dbReference>
<feature type="region of interest" description="Disordered" evidence="3">
    <location>
        <begin position="184"/>
        <end position="222"/>
    </location>
</feature>
<evidence type="ECO:0000313" key="6">
    <source>
        <dbReference type="EMBL" id="CAI5445607.1"/>
    </source>
</evidence>
<dbReference type="PROSITE" id="PS50056">
    <property type="entry name" value="TYR_PHOSPHATASE_2"/>
    <property type="match status" value="1"/>
</dbReference>
<organism evidence="6 7">
    <name type="scientific">Caenorhabditis angaria</name>
    <dbReference type="NCBI Taxonomy" id="860376"/>
    <lineage>
        <taxon>Eukaryota</taxon>
        <taxon>Metazoa</taxon>
        <taxon>Ecdysozoa</taxon>
        <taxon>Nematoda</taxon>
        <taxon>Chromadorea</taxon>
        <taxon>Rhabditida</taxon>
        <taxon>Rhabditina</taxon>
        <taxon>Rhabditomorpha</taxon>
        <taxon>Rhabditoidea</taxon>
        <taxon>Rhabditidae</taxon>
        <taxon>Peloderinae</taxon>
        <taxon>Caenorhabditis</taxon>
    </lineage>
</organism>
<comment type="caution">
    <text evidence="6">The sequence shown here is derived from an EMBL/GenBank/DDBJ whole genome shotgun (WGS) entry which is preliminary data.</text>
</comment>
<keyword evidence="1" id="KW-0378">Hydrolase</keyword>
<feature type="domain" description="Tyrosine-protein phosphatase" evidence="4">
    <location>
        <begin position="17"/>
        <end position="191"/>
    </location>
</feature>
<dbReference type="SUPFAM" id="SSF52799">
    <property type="entry name" value="(Phosphotyrosine protein) phosphatases II"/>
    <property type="match status" value="1"/>
</dbReference>
<evidence type="ECO:0000256" key="2">
    <source>
        <dbReference type="ARBA" id="ARBA00022912"/>
    </source>
</evidence>
<feature type="compositionally biased region" description="Basic residues" evidence="3">
    <location>
        <begin position="206"/>
        <end position="217"/>
    </location>
</feature>
<dbReference type="OrthoDB" id="428974at2759"/>
<dbReference type="PROSITE" id="PS50054">
    <property type="entry name" value="TYR_PHOSPHATASE_DUAL"/>
    <property type="match status" value="1"/>
</dbReference>
<evidence type="ECO:0000313" key="7">
    <source>
        <dbReference type="Proteomes" id="UP001152747"/>
    </source>
</evidence>
<proteinExistence type="predicted"/>
<dbReference type="Proteomes" id="UP001152747">
    <property type="component" value="Unassembled WGS sequence"/>
</dbReference>
<keyword evidence="7" id="KW-1185">Reference proteome</keyword>
<evidence type="ECO:0000259" key="5">
    <source>
        <dbReference type="PROSITE" id="PS50056"/>
    </source>
</evidence>
<dbReference type="EMBL" id="CANHGI010000003">
    <property type="protein sequence ID" value="CAI5445607.1"/>
    <property type="molecule type" value="Genomic_DNA"/>
</dbReference>
<dbReference type="InterPro" id="IPR029021">
    <property type="entry name" value="Prot-tyrosine_phosphatase-like"/>
</dbReference>
<gene>
    <name evidence="6" type="ORF">CAMP_LOCUS8244</name>
</gene>
<feature type="compositionally biased region" description="Acidic residues" evidence="3">
    <location>
        <begin position="296"/>
        <end position="314"/>
    </location>
</feature>
<dbReference type="InterPro" id="IPR016130">
    <property type="entry name" value="Tyr_Pase_AS"/>
</dbReference>
<evidence type="ECO:0000256" key="1">
    <source>
        <dbReference type="ARBA" id="ARBA00022801"/>
    </source>
</evidence>
<dbReference type="InterPro" id="IPR000387">
    <property type="entry name" value="Tyr_Pase_dom"/>
</dbReference>
<dbReference type="SMART" id="SM00195">
    <property type="entry name" value="DSPc"/>
    <property type="match status" value="1"/>
</dbReference>
<keyword evidence="2" id="KW-0904">Protein phosphatase</keyword>
<dbReference type="GO" id="GO:0004721">
    <property type="term" value="F:phosphoprotein phosphatase activity"/>
    <property type="evidence" value="ECO:0007669"/>
    <property type="project" value="UniProtKB-KW"/>
</dbReference>
<feature type="domain" description="Tyrosine specific protein phosphatases" evidence="5">
    <location>
        <begin position="107"/>
        <end position="176"/>
    </location>
</feature>
<name>A0A9P1IHE1_9PELO</name>
<dbReference type="PANTHER" id="PTHR10367:SF27">
    <property type="entry name" value="TYROSINE-PROTEIN PHOSPHATASE F54C8.4-RELATED"/>
    <property type="match status" value="1"/>
</dbReference>
<reference evidence="6" key="1">
    <citation type="submission" date="2022-11" db="EMBL/GenBank/DDBJ databases">
        <authorList>
            <person name="Kikuchi T."/>
        </authorList>
    </citation>
    <scope>NUCLEOTIDE SEQUENCE</scope>
    <source>
        <strain evidence="6">PS1010</strain>
    </source>
</reference>
<dbReference type="GO" id="GO:0004651">
    <property type="term" value="F:polynucleotide 5'-phosphatase activity"/>
    <property type="evidence" value="ECO:0007669"/>
    <property type="project" value="TreeGrafter"/>
</dbReference>